<dbReference type="EMBL" id="KV918797">
    <property type="protein sequence ID" value="OSX79117.1"/>
    <property type="molecule type" value="Genomic_DNA"/>
</dbReference>
<reference evidence="2 3" key="1">
    <citation type="submission" date="2017-03" db="EMBL/GenBank/DDBJ databases">
        <title>WGS assembly of Porphyra umbilicalis.</title>
        <authorList>
            <person name="Brawley S.H."/>
            <person name="Blouin N.A."/>
            <person name="Ficko-Blean E."/>
            <person name="Wheeler G.L."/>
            <person name="Lohr M."/>
            <person name="Goodson H.V."/>
            <person name="Jenkins J.W."/>
            <person name="Blaby-Haas C.E."/>
            <person name="Helliwell K.E."/>
            <person name="Chan C."/>
            <person name="Marriage T."/>
            <person name="Bhattacharya D."/>
            <person name="Klein A.S."/>
            <person name="Badis Y."/>
            <person name="Brodie J."/>
            <person name="Cao Y."/>
            <person name="Collen J."/>
            <person name="Dittami S.M."/>
            <person name="Gachon C.M."/>
            <person name="Green B.R."/>
            <person name="Karpowicz S."/>
            <person name="Kim J.W."/>
            <person name="Kudahl U."/>
            <person name="Lin S."/>
            <person name="Michel G."/>
            <person name="Mittag M."/>
            <person name="Olson B.J."/>
            <person name="Pangilinan J."/>
            <person name="Peng Y."/>
            <person name="Qiu H."/>
            <person name="Shu S."/>
            <person name="Singer J.T."/>
            <person name="Smith A.G."/>
            <person name="Sprecher B.N."/>
            <person name="Wagner V."/>
            <person name="Wang W."/>
            <person name="Wang Z.-Y."/>
            <person name="Yan J."/>
            <person name="Yarish C."/>
            <person name="Zoeuner-Riek S."/>
            <person name="Zhuang Y."/>
            <person name="Zou Y."/>
            <person name="Lindquist E.A."/>
            <person name="Grimwood J."/>
            <person name="Barry K."/>
            <person name="Rokhsar D.S."/>
            <person name="Schmutz J."/>
            <person name="Stiller J.W."/>
            <person name="Grossman A.R."/>
            <person name="Prochnik S.E."/>
        </authorList>
    </citation>
    <scope>NUCLEOTIDE SEQUENCE [LARGE SCALE GENOMIC DNA]</scope>
    <source>
        <strain evidence="2">4086291</strain>
    </source>
</reference>
<sequence>MLLEQIVGNNDEVGGHKHVVLIARRLAHGNRIGKVPKRDQQGKSEPKRTPILTDISPRRKTFMAEHSSQTNSRKATVSNTSPQCGISLLQEVARVRQRTQIGGTQIGQTLRRIEDRHATSSTVPVRTQCRPGAPSRATVVRPTQVRYCPRHRWRAPKERADLRDRLQPRRARPFFGRKRQSKRLGYGGHRQSVWDGRQRNRREASGENVGRIDALGYGTERNLSTISRECVRQRRKDRGKDTSFSKEHRTCGQQPGELIDIMQRRWVHLPRRRRHQGSSRCERHGVRQRGGRNSRRRRPQDCWRQMREPTCRCQRGRQYSGWPGRREVCRRPRRRGSGSRRGSFNGRWSSGGRGGRLGGGSPRG</sequence>
<feature type="compositionally biased region" description="Gly residues" evidence="1">
    <location>
        <begin position="349"/>
        <end position="364"/>
    </location>
</feature>
<feature type="compositionally biased region" description="Basic and acidic residues" evidence="1">
    <location>
        <begin position="238"/>
        <end position="250"/>
    </location>
</feature>
<feature type="region of interest" description="Disordered" evidence="1">
    <location>
        <begin position="31"/>
        <end position="54"/>
    </location>
</feature>
<organism evidence="2 3">
    <name type="scientific">Porphyra umbilicalis</name>
    <name type="common">Purple laver</name>
    <name type="synonym">Red alga</name>
    <dbReference type="NCBI Taxonomy" id="2786"/>
    <lineage>
        <taxon>Eukaryota</taxon>
        <taxon>Rhodophyta</taxon>
        <taxon>Bangiophyceae</taxon>
        <taxon>Bangiales</taxon>
        <taxon>Bangiaceae</taxon>
        <taxon>Porphyra</taxon>
    </lineage>
</organism>
<evidence type="ECO:0000256" key="1">
    <source>
        <dbReference type="SAM" id="MobiDB-lite"/>
    </source>
</evidence>
<dbReference type="Proteomes" id="UP000218209">
    <property type="component" value="Unassembled WGS sequence"/>
</dbReference>
<gene>
    <name evidence="2" type="ORF">BU14_0086s0004</name>
</gene>
<feature type="region of interest" description="Disordered" evidence="1">
    <location>
        <begin position="328"/>
        <end position="364"/>
    </location>
</feature>
<keyword evidence="3" id="KW-1185">Reference proteome</keyword>
<feature type="region of interest" description="Disordered" evidence="1">
    <location>
        <begin position="174"/>
        <end position="207"/>
    </location>
</feature>
<dbReference type="AlphaFoldDB" id="A0A1X6PE20"/>
<evidence type="ECO:0000313" key="2">
    <source>
        <dbReference type="EMBL" id="OSX79117.1"/>
    </source>
</evidence>
<feature type="region of interest" description="Disordered" evidence="1">
    <location>
        <begin position="270"/>
        <end position="301"/>
    </location>
</feature>
<proteinExistence type="predicted"/>
<evidence type="ECO:0000313" key="3">
    <source>
        <dbReference type="Proteomes" id="UP000218209"/>
    </source>
</evidence>
<feature type="region of interest" description="Disordered" evidence="1">
    <location>
        <begin position="228"/>
        <end position="256"/>
    </location>
</feature>
<feature type="compositionally biased region" description="Basic and acidic residues" evidence="1">
    <location>
        <begin position="196"/>
        <end position="205"/>
    </location>
</feature>
<name>A0A1X6PE20_PORUM</name>
<protein>
    <submittedName>
        <fullName evidence="2">Uncharacterized protein</fullName>
    </submittedName>
</protein>
<feature type="compositionally biased region" description="Basic and acidic residues" evidence="1">
    <location>
        <begin position="36"/>
        <end position="48"/>
    </location>
</feature>
<feature type="compositionally biased region" description="Basic residues" evidence="1">
    <location>
        <begin position="286"/>
        <end position="298"/>
    </location>
</feature>
<accession>A0A1X6PE20</accession>